<dbReference type="PANTHER" id="PTHR28055:SF1">
    <property type="entry name" value="ALTERED INHERITANCE OF MITOCHONDRIA PROTEIN 41, MITOCHONDRIAL"/>
    <property type="match status" value="1"/>
</dbReference>
<dbReference type="InterPro" id="IPR023168">
    <property type="entry name" value="GatB_Yqey_C_2"/>
</dbReference>
<evidence type="ECO:0000313" key="2">
    <source>
        <dbReference type="Proteomes" id="UP000176662"/>
    </source>
</evidence>
<accession>A0A1G2DY88</accession>
<dbReference type="InterPro" id="IPR003789">
    <property type="entry name" value="Asn/Gln_tRNA_amidoTrase-B-like"/>
</dbReference>
<feature type="non-terminal residue" evidence="1">
    <location>
        <position position="1"/>
    </location>
</feature>
<dbReference type="Gene3D" id="1.10.10.410">
    <property type="match status" value="1"/>
</dbReference>
<dbReference type="PANTHER" id="PTHR28055">
    <property type="entry name" value="ALTERED INHERITANCE OF MITOCHONDRIA PROTEIN 41, MITOCHONDRIAL"/>
    <property type="match status" value="1"/>
</dbReference>
<dbReference type="InterPro" id="IPR042184">
    <property type="entry name" value="YqeY/Aim41_N"/>
</dbReference>
<dbReference type="Proteomes" id="UP000176662">
    <property type="component" value="Unassembled WGS sequence"/>
</dbReference>
<dbReference type="GO" id="GO:0016884">
    <property type="term" value="F:carbon-nitrogen ligase activity, with glutamine as amido-N-donor"/>
    <property type="evidence" value="ECO:0007669"/>
    <property type="project" value="InterPro"/>
</dbReference>
<protein>
    <recommendedName>
        <fullName evidence="3">Glutamyl-tRNA amidotransferase</fullName>
    </recommendedName>
</protein>
<sequence length="148" mass="16799">NLSIKGNKPLAVSVFRQLLAAFLNKEKEKRFKSKEEKEALLTDEEAMEVIAFEAKKRKESIVEFEKGNRKDLADKEKEELAILSAYLPEQMPEEEIRKLVKEAIEKTGASEMKDMGKVMQELMSQVKGKADGNLVGQIVKEFLAPKND</sequence>
<dbReference type="InterPro" id="IPR019004">
    <property type="entry name" value="YqeY/Aim41"/>
</dbReference>
<evidence type="ECO:0008006" key="3">
    <source>
        <dbReference type="Google" id="ProtNLM"/>
    </source>
</evidence>
<dbReference type="Gene3D" id="1.10.1510.10">
    <property type="entry name" value="Uncharacterised protein YqeY/AIM41 PF09424, N-terminal domain"/>
    <property type="match status" value="1"/>
</dbReference>
<organism evidence="1 2">
    <name type="scientific">Candidatus Nealsonbacteria bacterium RBG_13_38_11</name>
    <dbReference type="NCBI Taxonomy" id="1801662"/>
    <lineage>
        <taxon>Bacteria</taxon>
        <taxon>Candidatus Nealsoniibacteriota</taxon>
    </lineage>
</organism>
<proteinExistence type="predicted"/>
<reference evidence="1 2" key="1">
    <citation type="journal article" date="2016" name="Nat. Commun.">
        <title>Thousands of microbial genomes shed light on interconnected biogeochemical processes in an aquifer system.</title>
        <authorList>
            <person name="Anantharaman K."/>
            <person name="Brown C.T."/>
            <person name="Hug L.A."/>
            <person name="Sharon I."/>
            <person name="Castelle C.J."/>
            <person name="Probst A.J."/>
            <person name="Thomas B.C."/>
            <person name="Singh A."/>
            <person name="Wilkins M.J."/>
            <person name="Karaoz U."/>
            <person name="Brodie E.L."/>
            <person name="Williams K.H."/>
            <person name="Hubbard S.S."/>
            <person name="Banfield J.F."/>
        </authorList>
    </citation>
    <scope>NUCLEOTIDE SEQUENCE [LARGE SCALE GENOMIC DNA]</scope>
</reference>
<evidence type="ECO:0000313" key="1">
    <source>
        <dbReference type="EMBL" id="OGZ18517.1"/>
    </source>
</evidence>
<dbReference type="SUPFAM" id="SSF89095">
    <property type="entry name" value="GatB/YqeY motif"/>
    <property type="match status" value="1"/>
</dbReference>
<dbReference type="EMBL" id="MHLX01000032">
    <property type="protein sequence ID" value="OGZ18517.1"/>
    <property type="molecule type" value="Genomic_DNA"/>
</dbReference>
<dbReference type="AlphaFoldDB" id="A0A1G2DY88"/>
<gene>
    <name evidence="1" type="ORF">A2Z68_02715</name>
</gene>
<name>A0A1G2DY88_9BACT</name>
<comment type="caution">
    <text evidence="1">The sequence shown here is derived from an EMBL/GenBank/DDBJ whole genome shotgun (WGS) entry which is preliminary data.</text>
</comment>
<dbReference type="Pfam" id="PF09424">
    <property type="entry name" value="YqeY"/>
    <property type="match status" value="1"/>
</dbReference>